<organism evidence="5 6">
    <name type="scientific">Geosporobacter ferrireducens</name>
    <dbReference type="NCBI Taxonomy" id="1424294"/>
    <lineage>
        <taxon>Bacteria</taxon>
        <taxon>Bacillati</taxon>
        <taxon>Bacillota</taxon>
        <taxon>Clostridia</taxon>
        <taxon>Peptostreptococcales</taxon>
        <taxon>Thermotaleaceae</taxon>
        <taxon>Geosporobacter</taxon>
    </lineage>
</organism>
<evidence type="ECO:0000313" key="6">
    <source>
        <dbReference type="Proteomes" id="UP000095743"/>
    </source>
</evidence>
<protein>
    <submittedName>
        <fullName evidence="5">AraC family transcriptional regulator</fullName>
    </submittedName>
</protein>
<dbReference type="GO" id="GO:0003700">
    <property type="term" value="F:DNA-binding transcription factor activity"/>
    <property type="evidence" value="ECO:0007669"/>
    <property type="project" value="InterPro"/>
</dbReference>
<dbReference type="KEGG" id="gfe:Gferi_22250"/>
<dbReference type="AlphaFoldDB" id="A0A1D8GM73"/>
<keyword evidence="1" id="KW-0805">Transcription regulation</keyword>
<sequence>MKGTLEEKVFYGNKITVIRRDEDCTVYKMKDVTGEGTMTCYNVFPGIDLLYNDFHMQSCFSEFRPKVDMIGIDYCREGRIEWELKNGTYMYLKEGDLQIDTKEHHTNGFGFPLRHYHGITVAVYIEEALNTLSTILDGFSIDLHGIREKFCTGKSPFIMRAEDSIQYIFSELYTVPRKIRKNYFKIKVLEMLLFLSAADVPINGEAWSYFPKKQVEAVKAVMEYITENIDRHITLNELSSRFDIPLTSLKLCFKGVYGTSIYAYMRSYRMHAAASMLRKTNENIITVAGKVGYNNPSKFAAAFKKIMGMPPAKYQKYSV</sequence>
<keyword evidence="2" id="KW-0238">DNA-binding</keyword>
<dbReference type="RefSeq" id="WP_069980333.1">
    <property type="nucleotide sequence ID" value="NZ_CP017269.1"/>
</dbReference>
<dbReference type="OrthoDB" id="9772607at2"/>
<feature type="domain" description="HTH araC/xylS-type" evidence="4">
    <location>
        <begin position="219"/>
        <end position="317"/>
    </location>
</feature>
<gene>
    <name evidence="5" type="ORF">Gferi_22250</name>
</gene>
<dbReference type="EMBL" id="CP017269">
    <property type="protein sequence ID" value="AOT72018.1"/>
    <property type="molecule type" value="Genomic_DNA"/>
</dbReference>
<dbReference type="STRING" id="1424294.Gferi_22250"/>
<dbReference type="Pfam" id="PF12833">
    <property type="entry name" value="HTH_18"/>
    <property type="match status" value="1"/>
</dbReference>
<keyword evidence="3" id="KW-0804">Transcription</keyword>
<evidence type="ECO:0000256" key="3">
    <source>
        <dbReference type="ARBA" id="ARBA00023163"/>
    </source>
</evidence>
<dbReference type="Proteomes" id="UP000095743">
    <property type="component" value="Chromosome"/>
</dbReference>
<dbReference type="SUPFAM" id="SSF46689">
    <property type="entry name" value="Homeodomain-like"/>
    <property type="match status" value="1"/>
</dbReference>
<evidence type="ECO:0000256" key="2">
    <source>
        <dbReference type="ARBA" id="ARBA00023125"/>
    </source>
</evidence>
<evidence type="ECO:0000259" key="4">
    <source>
        <dbReference type="PROSITE" id="PS01124"/>
    </source>
</evidence>
<evidence type="ECO:0000313" key="5">
    <source>
        <dbReference type="EMBL" id="AOT72018.1"/>
    </source>
</evidence>
<keyword evidence="6" id="KW-1185">Reference proteome</keyword>
<evidence type="ECO:0000256" key="1">
    <source>
        <dbReference type="ARBA" id="ARBA00023015"/>
    </source>
</evidence>
<dbReference type="InterPro" id="IPR009057">
    <property type="entry name" value="Homeodomain-like_sf"/>
</dbReference>
<dbReference type="PANTHER" id="PTHR47893">
    <property type="entry name" value="REGULATORY PROTEIN PCHR"/>
    <property type="match status" value="1"/>
</dbReference>
<name>A0A1D8GM73_9FIRM</name>
<dbReference type="Gene3D" id="1.10.10.60">
    <property type="entry name" value="Homeodomain-like"/>
    <property type="match status" value="1"/>
</dbReference>
<dbReference type="SMART" id="SM00342">
    <property type="entry name" value="HTH_ARAC"/>
    <property type="match status" value="1"/>
</dbReference>
<dbReference type="PROSITE" id="PS01124">
    <property type="entry name" value="HTH_ARAC_FAMILY_2"/>
    <property type="match status" value="1"/>
</dbReference>
<accession>A0A1D8GM73</accession>
<proteinExistence type="predicted"/>
<dbReference type="InterPro" id="IPR020449">
    <property type="entry name" value="Tscrpt_reg_AraC-type_HTH"/>
</dbReference>
<dbReference type="GO" id="GO:0043565">
    <property type="term" value="F:sequence-specific DNA binding"/>
    <property type="evidence" value="ECO:0007669"/>
    <property type="project" value="InterPro"/>
</dbReference>
<dbReference type="PANTHER" id="PTHR47893:SF1">
    <property type="entry name" value="REGULATORY PROTEIN PCHR"/>
    <property type="match status" value="1"/>
</dbReference>
<dbReference type="InterPro" id="IPR053142">
    <property type="entry name" value="PchR_regulatory_protein"/>
</dbReference>
<dbReference type="InterPro" id="IPR018060">
    <property type="entry name" value="HTH_AraC"/>
</dbReference>
<dbReference type="PRINTS" id="PR00032">
    <property type="entry name" value="HTHARAC"/>
</dbReference>
<reference evidence="5 6" key="1">
    <citation type="submission" date="2016-09" db="EMBL/GenBank/DDBJ databases">
        <title>Genomic analysis reveals versatility of anaerobic energy metabolism of Geosporobacter ferrireducens IRF9 of phylum Firmicutes.</title>
        <authorList>
            <person name="Kim S.-J."/>
        </authorList>
    </citation>
    <scope>NUCLEOTIDE SEQUENCE [LARGE SCALE GENOMIC DNA]</scope>
    <source>
        <strain evidence="5 6">IRF9</strain>
    </source>
</reference>